<dbReference type="InterPro" id="IPR005135">
    <property type="entry name" value="Endo/exonuclease/phosphatase"/>
</dbReference>
<keyword evidence="2" id="KW-0378">Hydrolase</keyword>
<dbReference type="GO" id="GO:0004519">
    <property type="term" value="F:endonuclease activity"/>
    <property type="evidence" value="ECO:0007669"/>
    <property type="project" value="UniProtKB-KW"/>
</dbReference>
<keyword evidence="3" id="KW-1185">Reference proteome</keyword>
<keyword evidence="2" id="KW-0255">Endonuclease</keyword>
<evidence type="ECO:0000259" key="1">
    <source>
        <dbReference type="Pfam" id="PF19580"/>
    </source>
</evidence>
<dbReference type="Gene3D" id="3.60.10.10">
    <property type="entry name" value="Endonuclease/exonuclease/phosphatase"/>
    <property type="match status" value="1"/>
</dbReference>
<dbReference type="RefSeq" id="WP_044639458.1">
    <property type="nucleotide sequence ID" value="NZ_CP007202.1"/>
</dbReference>
<sequence length="358" mass="40772">MKLTLFCLYIGLLLLSALGFSQEKKHYKIQTIAFYNLENLFDTTDDPNTFDESSPLMELKIDRENVFKLKIKNMAKVISDIGKDSNQNSPTLVGVAEIENRTVLEHLLNDSLLIDKDYGIIHYESPDARGIDVALLYQKQLFKPTSSSKHEVKIYDTDTGNRYYTRDILLVSGFLENEPVHVLVNHWPSRRGGETKSRKNRMKAASVAKRITDSLQTINPYAKIIIMGDLNDDPTNASLKKVLKTKKDMDKLAPKDIYNPYEAFYKQGQGTTAYRDSWSLFDQILISKALTEKDFSTYSFYKAAIYNKNYLITQSGTYKGYPLRSFSNGGFSNGFSDHFPVYIYLIKEVGAINTSGNK</sequence>
<protein>
    <submittedName>
        <fullName evidence="2">Endonuclease</fullName>
    </submittedName>
</protein>
<name>A0A0C5WBJ3_9FLAO</name>
<reference evidence="2 3" key="1">
    <citation type="submission" date="2014-02" db="EMBL/GenBank/DDBJ databases">
        <authorList>
            <person name="Young C.-C."/>
            <person name="Hameed A."/>
            <person name="Huang H.-C."/>
            <person name="Shahina M."/>
        </authorList>
    </citation>
    <scope>NUCLEOTIDE SEQUENCE [LARGE SCALE GENOMIC DNA]</scope>
    <source>
        <strain evidence="2 3">CC-SAMT-1</strain>
    </source>
</reference>
<evidence type="ECO:0000313" key="2">
    <source>
        <dbReference type="EMBL" id="AJR02714.1"/>
    </source>
</evidence>
<dbReference type="Proteomes" id="UP000032229">
    <property type="component" value="Chromosome"/>
</dbReference>
<proteinExistence type="predicted"/>
<evidence type="ECO:0000313" key="3">
    <source>
        <dbReference type="Proteomes" id="UP000032229"/>
    </source>
</evidence>
<dbReference type="OrthoDB" id="9802724at2"/>
<dbReference type="HOGENOM" id="CLU_058239_1_0_10"/>
<gene>
    <name evidence="2" type="ORF">AW14_02675</name>
</gene>
<dbReference type="InterPro" id="IPR036691">
    <property type="entry name" value="Endo/exonu/phosph_ase_sf"/>
</dbReference>
<feature type="domain" description="Endonuclease/exonuclease/phosphatase" evidence="1">
    <location>
        <begin position="31"/>
        <end position="347"/>
    </location>
</feature>
<dbReference type="PANTHER" id="PTHR42834:SF1">
    <property type="entry name" value="ENDONUCLEASE_EXONUCLEASE_PHOSPHATASE FAMILY PROTEIN (AFU_ORTHOLOGUE AFUA_3G09210)"/>
    <property type="match status" value="1"/>
</dbReference>
<dbReference type="STRING" id="1454006.AW14_02675"/>
<keyword evidence="2" id="KW-0540">Nuclease</keyword>
<dbReference type="AlphaFoldDB" id="A0A0C5WBJ3"/>
<dbReference type="PATRIC" id="fig|1454006.5.peg.510"/>
<dbReference type="SUPFAM" id="SSF56219">
    <property type="entry name" value="DNase I-like"/>
    <property type="match status" value="1"/>
</dbReference>
<accession>A0A0C5WBJ3</accession>
<dbReference type="EMBL" id="CP007202">
    <property type="protein sequence ID" value="AJR02714.1"/>
    <property type="molecule type" value="Genomic_DNA"/>
</dbReference>
<dbReference type="PANTHER" id="PTHR42834">
    <property type="entry name" value="ENDONUCLEASE/EXONUCLEASE/PHOSPHATASE FAMILY PROTEIN (AFU_ORTHOLOGUE AFUA_3G09210)"/>
    <property type="match status" value="1"/>
</dbReference>
<dbReference type="Pfam" id="PF19580">
    <property type="entry name" value="Exo_endo_phos_3"/>
    <property type="match status" value="1"/>
</dbReference>
<organism evidence="2 3">
    <name type="scientific">Siansivirga zeaxanthinifaciens CC-SAMT-1</name>
    <dbReference type="NCBI Taxonomy" id="1454006"/>
    <lineage>
        <taxon>Bacteria</taxon>
        <taxon>Pseudomonadati</taxon>
        <taxon>Bacteroidota</taxon>
        <taxon>Flavobacteriia</taxon>
        <taxon>Flavobacteriales</taxon>
        <taxon>Flavobacteriaceae</taxon>
        <taxon>Siansivirga</taxon>
    </lineage>
</organism>
<dbReference type="KEGG" id="sze:AW14_02675"/>